<evidence type="ECO:0000313" key="1">
    <source>
        <dbReference type="EMBL" id="SDF06808.1"/>
    </source>
</evidence>
<evidence type="ECO:0008006" key="3">
    <source>
        <dbReference type="Google" id="ProtNLM"/>
    </source>
</evidence>
<gene>
    <name evidence="1" type="ORF">SAMN05660662_0961</name>
</gene>
<proteinExistence type="predicted"/>
<dbReference type="AlphaFoldDB" id="A0A1G7I2J4"/>
<reference evidence="2" key="1">
    <citation type="submission" date="2016-10" db="EMBL/GenBank/DDBJ databases">
        <authorList>
            <person name="Varghese N."/>
            <person name="Submissions S."/>
        </authorList>
    </citation>
    <scope>NUCLEOTIDE SEQUENCE [LARGE SCALE GENOMIC DNA]</scope>
    <source>
        <strain evidence="2">DSM 44268</strain>
    </source>
</reference>
<accession>A0A1G7I2J4</accession>
<name>A0A1G7I2J4_9ACTN</name>
<organism evidence="1 2">
    <name type="scientific">Blastococcus aurantiacus</name>
    <dbReference type="NCBI Taxonomy" id="1550231"/>
    <lineage>
        <taxon>Bacteria</taxon>
        <taxon>Bacillati</taxon>
        <taxon>Actinomycetota</taxon>
        <taxon>Actinomycetes</taxon>
        <taxon>Geodermatophilales</taxon>
        <taxon>Geodermatophilaceae</taxon>
        <taxon>Blastococcus</taxon>
    </lineage>
</organism>
<keyword evidence="2" id="KW-1185">Reference proteome</keyword>
<sequence length="701" mass="77085">MTAVSDDPTDVAPPSPDVPEAAVATVEQELDPLTDVETNKPKNRAKVGAVRPSALLYTQGIGSTVDLPHLSVMPHGLDDWERIYRRRPTPPETIVEPRLLQVVQAHLGKTVHELRKPPWASAEIGQKDSATDLGIPGRVFPQWLRCTGCGLLGQVSDGASFEYRNTNPFRPDQAEFLHLKCTGWSEGGTVKRKPRDRTAVPARYLIACQKGHLDEFPYVAWVHRGAACPSAPRPRLRMQEWKSNLGPDVRITCQACKAYRGMLDATTRAAAANLPRCRGRHPHLDAFFTCKEQGRLMLLGAANQWFSNTVSALALPREDEASASELAPAIASLPRKLLAGVHGPESLDLFRQLAAINGLAGLEDVDDDLLWEAFQLATGQSTTADDGEYAAARRDPRTLLAPEWAVLSDPSKFTKYSGSPDFKAESRDVAAALKPLVTGVVAVERLKKVNAFIGFTRIDAFDRIDDASDRVAPLTRNGLPSWVPATEDRGEGVFIQFDEARVAAWEADVLDRPVWQRYREAHRLNFLRRTSKTAAEIDPDGRFPSPRYWAIHTLSHLLIREMAMSSGYGSASLTERIFAWPGNDDIPPAAGLLVSTTSSDSEGTLGGLVELAKPGKLQKVILDALRRGTRCSSDPICSHRAPRGKEDFLHGAACHFCLFVSETSCERTNRFLDRRMVLDLVADPSTWTPGLFTELCEEDAA</sequence>
<dbReference type="NCBIfam" id="NF038324">
    <property type="entry name" value="DrmB_fam"/>
    <property type="match status" value="1"/>
</dbReference>
<dbReference type="InterPro" id="IPR047721">
    <property type="entry name" value="DrmB"/>
</dbReference>
<dbReference type="Proteomes" id="UP000199406">
    <property type="component" value="Unassembled WGS sequence"/>
</dbReference>
<dbReference type="RefSeq" id="WP_176946243.1">
    <property type="nucleotide sequence ID" value="NZ_FNBT01000001.1"/>
</dbReference>
<evidence type="ECO:0000313" key="2">
    <source>
        <dbReference type="Proteomes" id="UP000199406"/>
    </source>
</evidence>
<protein>
    <recommendedName>
        <fullName evidence="3">DUF1998 domain-containing protein</fullName>
    </recommendedName>
</protein>
<dbReference type="STRING" id="1550231.SAMN05660662_0961"/>
<dbReference type="EMBL" id="FNBT01000001">
    <property type="protein sequence ID" value="SDF06808.1"/>
    <property type="molecule type" value="Genomic_DNA"/>
</dbReference>